<dbReference type="SUPFAM" id="SSF52980">
    <property type="entry name" value="Restriction endonuclease-like"/>
    <property type="match status" value="1"/>
</dbReference>
<keyword evidence="3" id="KW-0067">ATP-binding</keyword>
<dbReference type="Gene3D" id="3.90.320.10">
    <property type="match status" value="1"/>
</dbReference>
<protein>
    <submittedName>
        <fullName evidence="6">DNA TRANSLOCASE FTSK</fullName>
    </submittedName>
</protein>
<dbReference type="InterPro" id="IPR027417">
    <property type="entry name" value="P-loop_NTPase"/>
</dbReference>
<dbReference type="EMBL" id="BK016096">
    <property type="protein sequence ID" value="DAF94708.1"/>
    <property type="molecule type" value="Genomic_DNA"/>
</dbReference>
<dbReference type="InterPro" id="IPR003593">
    <property type="entry name" value="AAA+_ATPase"/>
</dbReference>
<dbReference type="Gene3D" id="3.40.50.300">
    <property type="entry name" value="P-loop containing nucleotide triphosphate hydrolases"/>
    <property type="match status" value="1"/>
</dbReference>
<keyword evidence="4" id="KW-0238">DNA-binding</keyword>
<feature type="domain" description="FtsK" evidence="5">
    <location>
        <begin position="391"/>
        <end position="618"/>
    </location>
</feature>
<reference evidence="6" key="1">
    <citation type="journal article" date="2021" name="Proc. Natl. Acad. Sci. U.S.A.">
        <title>A Catalog of Tens of Thousands of Viruses from Human Metagenomes Reveals Hidden Associations with Chronic Diseases.</title>
        <authorList>
            <person name="Tisza M.J."/>
            <person name="Buck C.B."/>
        </authorList>
    </citation>
    <scope>NUCLEOTIDE SEQUENCE</scope>
    <source>
        <strain evidence="6">Ct9A73</strain>
    </source>
</reference>
<dbReference type="Pfam" id="PF12705">
    <property type="entry name" value="PDDEXK_1"/>
    <property type="match status" value="1"/>
</dbReference>
<dbReference type="InterPro" id="IPR002543">
    <property type="entry name" value="FtsK_dom"/>
</dbReference>
<dbReference type="SMART" id="SM00382">
    <property type="entry name" value="AAA"/>
    <property type="match status" value="1"/>
</dbReference>
<dbReference type="InterPro" id="IPR041027">
    <property type="entry name" value="FtsK_alpha"/>
</dbReference>
<dbReference type="PROSITE" id="PS50901">
    <property type="entry name" value="FTSK"/>
    <property type="match status" value="1"/>
</dbReference>
<dbReference type="InterPro" id="IPR050206">
    <property type="entry name" value="FtsK/SpoIIIE/SftA"/>
</dbReference>
<organism evidence="6">
    <name type="scientific">Podoviridae sp. ct9A73</name>
    <dbReference type="NCBI Taxonomy" id="2825225"/>
    <lineage>
        <taxon>Viruses</taxon>
        <taxon>Duplodnaviria</taxon>
        <taxon>Heunggongvirae</taxon>
        <taxon>Uroviricota</taxon>
        <taxon>Caudoviricetes</taxon>
    </lineage>
</organism>
<accession>A0A8S5UJV4</accession>
<dbReference type="PANTHER" id="PTHR22683:SF41">
    <property type="entry name" value="DNA TRANSLOCASE FTSK"/>
    <property type="match status" value="1"/>
</dbReference>
<evidence type="ECO:0000259" key="5">
    <source>
        <dbReference type="PROSITE" id="PS50901"/>
    </source>
</evidence>
<proteinExistence type="inferred from homology"/>
<dbReference type="GO" id="GO:0005524">
    <property type="term" value="F:ATP binding"/>
    <property type="evidence" value="ECO:0007669"/>
    <property type="project" value="UniProtKB-KW"/>
</dbReference>
<evidence type="ECO:0000256" key="1">
    <source>
        <dbReference type="ARBA" id="ARBA00006474"/>
    </source>
</evidence>
<evidence type="ECO:0000256" key="3">
    <source>
        <dbReference type="ARBA" id="ARBA00022840"/>
    </source>
</evidence>
<dbReference type="PANTHER" id="PTHR22683">
    <property type="entry name" value="SPORULATION PROTEIN RELATED"/>
    <property type="match status" value="1"/>
</dbReference>
<evidence type="ECO:0000313" key="6">
    <source>
        <dbReference type="EMBL" id="DAF94708.1"/>
    </source>
</evidence>
<dbReference type="Pfam" id="PF01580">
    <property type="entry name" value="FtsK_SpoIIIE"/>
    <property type="match status" value="1"/>
</dbReference>
<dbReference type="InterPro" id="IPR025662">
    <property type="entry name" value="Sigma_54_int_dom_ATP-bd_1"/>
</dbReference>
<keyword evidence="2" id="KW-0547">Nucleotide-binding</keyword>
<dbReference type="Pfam" id="PF17854">
    <property type="entry name" value="FtsK_alpha"/>
    <property type="match status" value="1"/>
</dbReference>
<dbReference type="GO" id="GO:0003677">
    <property type="term" value="F:DNA binding"/>
    <property type="evidence" value="ECO:0007669"/>
    <property type="project" value="UniProtKB-KW"/>
</dbReference>
<name>A0A8S5UJV4_9CAUD</name>
<dbReference type="InterPro" id="IPR011604">
    <property type="entry name" value="PDDEXK-like_dom_sf"/>
</dbReference>
<dbReference type="PROSITE" id="PS00675">
    <property type="entry name" value="SIGMA54_INTERACT_1"/>
    <property type="match status" value="1"/>
</dbReference>
<evidence type="ECO:0000256" key="2">
    <source>
        <dbReference type="ARBA" id="ARBA00022741"/>
    </source>
</evidence>
<evidence type="ECO:0000256" key="4">
    <source>
        <dbReference type="ARBA" id="ARBA00023125"/>
    </source>
</evidence>
<comment type="similarity">
    <text evidence="1">Belongs to the FtsK/SpoIIIE/SftA family.</text>
</comment>
<dbReference type="Gene3D" id="3.30.980.40">
    <property type="match status" value="1"/>
</dbReference>
<dbReference type="SUPFAM" id="SSF52540">
    <property type="entry name" value="P-loop containing nucleoside triphosphate hydrolases"/>
    <property type="match status" value="1"/>
</dbReference>
<dbReference type="InterPro" id="IPR011335">
    <property type="entry name" value="Restrct_endonuc-II-like"/>
</dbReference>
<dbReference type="InterPro" id="IPR038726">
    <property type="entry name" value="PDDEXK_AddAB-type"/>
</dbReference>
<sequence>MSRVDHLSYSAIVTFLNNQVEFQKRYIAKIYDNPKTPSLVVGTSFHKAMETFYDKDGGNVQAAVEAGLEEMSYVSDSEIDFGKTGSREKMMQDYTRLVNKYFEEAPHYDEVVDVEKRLEASIANVPMVGVIDMVVRDNGLRLIDYKTVTAYSSDDEESYKYLMQAYIYLVLAEAEYNQEVTEVVFKEIKKTINRDGSPQCRDVAFDRQSVLAFAPIAKKIITNVFEYVNDDRSKFFPNMNDRMNGANSMDIIANQQEGFDAAKIKRQVRVADTFEQQNVVIDDGTGTDEEKILRKLIEFGIGGKMGETYVGPQVIKYTMQPNRGVSMKRIADKASDLAIALESESVRIEAPIAGTNLVGIEIPNKDRKVIPLTDEYLNPGTFKFPIGMDAFGKVHYCDVVNTPHLLIAGQTGAGKSVMINVILDCLTKQLTPEQMKLVLIDPKEVELAMYEGDEHLDGDIITNPKDASEKFHWLVEEMGRRYKELRKQRVRDIADYNGTMPRIVVVVDEFADLMMTSKKNPLSNIDYKMLKGAILDEVIPRGGKLTETALKAAVKRVNENSMPSAEEFIIRLAQKARAVGIHLILATQRPSADVVTGLIKANIPTKIAFSVTNSLNSKIILDEVGAESLTGKGDLLYSDPTAKSLQRLQGLYI</sequence>